<evidence type="ECO:0000313" key="5">
    <source>
        <dbReference type="Proteomes" id="UP001138757"/>
    </source>
</evidence>
<organism evidence="4 5">
    <name type="scientific">Sphingobium nicotianae</name>
    <dbReference type="NCBI Taxonomy" id="2782607"/>
    <lineage>
        <taxon>Bacteria</taxon>
        <taxon>Pseudomonadati</taxon>
        <taxon>Pseudomonadota</taxon>
        <taxon>Alphaproteobacteria</taxon>
        <taxon>Sphingomonadales</taxon>
        <taxon>Sphingomonadaceae</taxon>
        <taxon>Sphingobium</taxon>
    </lineage>
</organism>
<name>A0A9X1DFX3_9SPHN</name>
<dbReference type="Pfam" id="PF16220">
    <property type="entry name" value="DUF4880"/>
    <property type="match status" value="1"/>
</dbReference>
<keyword evidence="1" id="KW-1133">Transmembrane helix</keyword>
<dbReference type="Pfam" id="PF04773">
    <property type="entry name" value="FecR"/>
    <property type="match status" value="1"/>
</dbReference>
<reference evidence="4" key="1">
    <citation type="submission" date="2021-05" db="EMBL/GenBank/DDBJ databases">
        <title>Genome of Sphingobium sp. strain.</title>
        <authorList>
            <person name="Fan R."/>
        </authorList>
    </citation>
    <scope>NUCLEOTIDE SEQUENCE</scope>
    <source>
        <strain evidence="4">H33</strain>
    </source>
</reference>
<dbReference type="EMBL" id="JAHGAW010000015">
    <property type="protein sequence ID" value="MBT2189174.1"/>
    <property type="molecule type" value="Genomic_DNA"/>
</dbReference>
<sequence>MPRYEAEDQAAAWDARLRGARATNGNHRAFQAWLEEAPENREAHERLQAALAALRLHANQPEMAALRDEARSSIRYSNRRRLFGAVAAMLLIILGAGIWFERGQEWSALMGRGTEYSTENDEQVKVTLADGSVVTLDSNTRLVVRLSPSRRDISMMAGHALFQVAKDTRRPFVVTAHDRTITALGTLFDVRIYPRGLRVTLAKGSVAIRPAQSQIGTTAILKPRQQFVETDSAEAPNIRAVDAEKAVSWADGQLFFDNDTLEAAAAEMNQYSPRHQIIVDPAVADIRISGMFHTNDPSGFVEALEATLPVQIRSRGDGRIFVSRRHGSSDEQQKETP</sequence>
<dbReference type="AlphaFoldDB" id="A0A9X1DFX3"/>
<evidence type="ECO:0000259" key="2">
    <source>
        <dbReference type="Pfam" id="PF04773"/>
    </source>
</evidence>
<dbReference type="InterPro" id="IPR032623">
    <property type="entry name" value="FecR_N"/>
</dbReference>
<feature type="domain" description="FecR protein" evidence="2">
    <location>
        <begin position="115"/>
        <end position="206"/>
    </location>
</feature>
<dbReference type="PANTHER" id="PTHR30273">
    <property type="entry name" value="PERIPLASMIC SIGNAL SENSOR AND SIGMA FACTOR ACTIVATOR FECR-RELATED"/>
    <property type="match status" value="1"/>
</dbReference>
<keyword evidence="1" id="KW-0472">Membrane</keyword>
<comment type="caution">
    <text evidence="4">The sequence shown here is derived from an EMBL/GenBank/DDBJ whole genome shotgun (WGS) entry which is preliminary data.</text>
</comment>
<accession>A0A9X1DFX3</accession>
<feature type="domain" description="FecR N-terminal" evidence="3">
    <location>
        <begin position="8"/>
        <end position="49"/>
    </location>
</feature>
<dbReference type="Gene3D" id="2.60.120.1440">
    <property type="match status" value="1"/>
</dbReference>
<dbReference type="GO" id="GO:0016989">
    <property type="term" value="F:sigma factor antagonist activity"/>
    <property type="evidence" value="ECO:0007669"/>
    <property type="project" value="TreeGrafter"/>
</dbReference>
<evidence type="ECO:0000256" key="1">
    <source>
        <dbReference type="SAM" id="Phobius"/>
    </source>
</evidence>
<dbReference type="Gene3D" id="3.55.50.30">
    <property type="match status" value="1"/>
</dbReference>
<protein>
    <submittedName>
        <fullName evidence="4">FecR domain-containing protein</fullName>
    </submittedName>
</protein>
<dbReference type="PIRSF" id="PIRSF018266">
    <property type="entry name" value="FecR"/>
    <property type="match status" value="1"/>
</dbReference>
<evidence type="ECO:0000313" key="4">
    <source>
        <dbReference type="EMBL" id="MBT2189174.1"/>
    </source>
</evidence>
<feature type="transmembrane region" description="Helical" evidence="1">
    <location>
        <begin position="82"/>
        <end position="100"/>
    </location>
</feature>
<keyword evidence="5" id="KW-1185">Reference proteome</keyword>
<dbReference type="InterPro" id="IPR012373">
    <property type="entry name" value="Ferrdict_sens_TM"/>
</dbReference>
<gene>
    <name evidence="4" type="ORF">KK488_19670</name>
</gene>
<keyword evidence="1" id="KW-0812">Transmembrane</keyword>
<proteinExistence type="predicted"/>
<evidence type="ECO:0000259" key="3">
    <source>
        <dbReference type="Pfam" id="PF16220"/>
    </source>
</evidence>
<dbReference type="Proteomes" id="UP001138757">
    <property type="component" value="Unassembled WGS sequence"/>
</dbReference>
<dbReference type="InterPro" id="IPR006860">
    <property type="entry name" value="FecR"/>
</dbReference>
<dbReference type="PANTHER" id="PTHR30273:SF2">
    <property type="entry name" value="PROTEIN FECR"/>
    <property type="match status" value="1"/>
</dbReference>